<evidence type="ECO:0008006" key="4">
    <source>
        <dbReference type="Google" id="ProtNLM"/>
    </source>
</evidence>
<evidence type="ECO:0000313" key="3">
    <source>
        <dbReference type="Proteomes" id="UP000264492"/>
    </source>
</evidence>
<keyword evidence="3" id="KW-1185">Reference proteome</keyword>
<protein>
    <recommendedName>
        <fullName evidence="4">Thioredoxin domain-containing protein</fullName>
    </recommendedName>
</protein>
<keyword evidence="1" id="KW-1133">Transmembrane helix</keyword>
<dbReference type="SUPFAM" id="SSF52833">
    <property type="entry name" value="Thioredoxin-like"/>
    <property type="match status" value="1"/>
</dbReference>
<accession>A0A371JWQ0</accession>
<evidence type="ECO:0000256" key="1">
    <source>
        <dbReference type="SAM" id="Phobius"/>
    </source>
</evidence>
<proteinExistence type="predicted"/>
<reference evidence="2 3" key="1">
    <citation type="submission" date="2018-08" db="EMBL/GenBank/DDBJ databases">
        <title>Lysobacter sp. zong2l5, whole genome shotgun sequence.</title>
        <authorList>
            <person name="Zhang X."/>
            <person name="Feng G."/>
            <person name="Zhu H."/>
        </authorList>
    </citation>
    <scope>NUCLEOTIDE SEQUENCE [LARGE SCALE GENOMIC DNA]</scope>
    <source>
        <strain evidence="3">zong2l5</strain>
    </source>
</reference>
<sequence>MNAPAPDAARNRNRWMLVAIFAVFFGSMLVAGLLRFSGWRPQGMKNHGELLQPPSDLRAVTPRLADGSVYEWRPAERMWRIVVAPPANCAQPCVQLAAELDKVWQLFGKDADEVHLLWVGTPPAGASHPAALRVLQPSPELRAGLPRVDDPRGVPVYVIDPNGFVILRYAPGFDPSGLRQDLAKLLKLM</sequence>
<gene>
    <name evidence="2" type="ORF">DX914_19695</name>
</gene>
<dbReference type="Proteomes" id="UP000264492">
    <property type="component" value="Unassembled WGS sequence"/>
</dbReference>
<dbReference type="RefSeq" id="WP_115862035.1">
    <property type="nucleotide sequence ID" value="NZ_QTSU01000005.1"/>
</dbReference>
<dbReference type="EMBL" id="QTSU01000005">
    <property type="protein sequence ID" value="RDZ26082.1"/>
    <property type="molecule type" value="Genomic_DNA"/>
</dbReference>
<name>A0A371JWQ0_9GAMM</name>
<evidence type="ECO:0000313" key="2">
    <source>
        <dbReference type="EMBL" id="RDZ26082.1"/>
    </source>
</evidence>
<dbReference type="OrthoDB" id="9785445at2"/>
<feature type="transmembrane region" description="Helical" evidence="1">
    <location>
        <begin position="15"/>
        <end position="36"/>
    </location>
</feature>
<comment type="caution">
    <text evidence="2">The sequence shown here is derived from an EMBL/GenBank/DDBJ whole genome shotgun (WGS) entry which is preliminary data.</text>
</comment>
<dbReference type="AlphaFoldDB" id="A0A371JWQ0"/>
<dbReference type="InterPro" id="IPR036249">
    <property type="entry name" value="Thioredoxin-like_sf"/>
</dbReference>
<keyword evidence="1" id="KW-0472">Membrane</keyword>
<keyword evidence="1" id="KW-0812">Transmembrane</keyword>
<organism evidence="2 3">
    <name type="scientific">Lysobacter silvisoli</name>
    <dbReference type="NCBI Taxonomy" id="2293254"/>
    <lineage>
        <taxon>Bacteria</taxon>
        <taxon>Pseudomonadati</taxon>
        <taxon>Pseudomonadota</taxon>
        <taxon>Gammaproteobacteria</taxon>
        <taxon>Lysobacterales</taxon>
        <taxon>Lysobacteraceae</taxon>
        <taxon>Lysobacter</taxon>
    </lineage>
</organism>